<evidence type="ECO:0000313" key="3">
    <source>
        <dbReference type="Proteomes" id="UP000219440"/>
    </source>
</evidence>
<reference evidence="2 3" key="1">
    <citation type="submission" date="2017-09" db="EMBL/GenBank/DDBJ databases">
        <authorList>
            <person name="Ehlers B."/>
            <person name="Leendertz F.H."/>
        </authorList>
    </citation>
    <scope>NUCLEOTIDE SEQUENCE [LARGE SCALE GENOMIC DNA]</scope>
    <source>
        <strain evidence="2 3">CGMCC 1.05381</strain>
    </source>
</reference>
<sequence>MAIIDRAAASLVGVGDESQTLLQLLVDVADDLLAGVLGRAAPHLGMTIGVLVLVMTLLGSKQPGSPRTMN</sequence>
<evidence type="ECO:0000256" key="1">
    <source>
        <dbReference type="SAM" id="Phobius"/>
    </source>
</evidence>
<dbReference type="RefSeq" id="WP_179691842.1">
    <property type="nucleotide sequence ID" value="NZ_BMLC01000001.1"/>
</dbReference>
<proteinExistence type="predicted"/>
<feature type="transmembrane region" description="Helical" evidence="1">
    <location>
        <begin position="40"/>
        <end position="59"/>
    </location>
</feature>
<name>A0A2C8ZMP7_9MICO</name>
<keyword evidence="1" id="KW-1133">Transmembrane helix</keyword>
<accession>A0A2C8ZMP7</accession>
<dbReference type="AlphaFoldDB" id="A0A2C8ZMP7"/>
<keyword evidence="1" id="KW-0472">Membrane</keyword>
<dbReference type="Proteomes" id="UP000219440">
    <property type="component" value="Unassembled WGS sequence"/>
</dbReference>
<protein>
    <submittedName>
        <fullName evidence="2">Uncharacterized protein</fullName>
    </submittedName>
</protein>
<organism evidence="2 3">
    <name type="scientific">Salinibacterium xinjiangense</name>
    <dbReference type="NCBI Taxonomy" id="386302"/>
    <lineage>
        <taxon>Bacteria</taxon>
        <taxon>Bacillati</taxon>
        <taxon>Actinomycetota</taxon>
        <taxon>Actinomycetes</taxon>
        <taxon>Micrococcales</taxon>
        <taxon>Microbacteriaceae</taxon>
        <taxon>Salinibacterium</taxon>
    </lineage>
</organism>
<dbReference type="EMBL" id="OCST01000003">
    <property type="protein sequence ID" value="SOE66405.1"/>
    <property type="molecule type" value="Genomic_DNA"/>
</dbReference>
<keyword evidence="1" id="KW-0812">Transmembrane</keyword>
<evidence type="ECO:0000313" key="2">
    <source>
        <dbReference type="EMBL" id="SOE66405.1"/>
    </source>
</evidence>
<keyword evidence="3" id="KW-1185">Reference proteome</keyword>
<gene>
    <name evidence="2" type="ORF">SAMN06296378_1727</name>
</gene>